<dbReference type="PRINTS" id="PR00755">
    <property type="entry name" value="AFLATOXINBRP"/>
</dbReference>
<reference evidence="11" key="1">
    <citation type="journal article" date="2015" name="BMC Genomics">
        <title>Genomic and transcriptomic analysis of the endophytic fungus Pestalotiopsis fici reveals its lifestyle and high potential for synthesis of natural products.</title>
        <authorList>
            <person name="Wang X."/>
            <person name="Zhang X."/>
            <person name="Liu L."/>
            <person name="Xiang M."/>
            <person name="Wang W."/>
            <person name="Sun X."/>
            <person name="Che Y."/>
            <person name="Guo L."/>
            <person name="Liu G."/>
            <person name="Guo L."/>
            <person name="Wang C."/>
            <person name="Yin W.B."/>
            <person name="Stadler M."/>
            <person name="Zhang X."/>
            <person name="Liu X."/>
        </authorList>
    </citation>
    <scope>NUCLEOTIDE SEQUENCE [LARGE SCALE GENOMIC DNA]</scope>
    <source>
        <strain evidence="11">W106-1 / CGMCC3.15140</strain>
    </source>
</reference>
<dbReference type="RefSeq" id="XP_007837071.1">
    <property type="nucleotide sequence ID" value="XM_007838880.1"/>
</dbReference>
<dbReference type="PANTHER" id="PTHR47660:SF3">
    <property type="entry name" value="FINGER DOMAIN PROTEIN, PUTATIVE (AFU_ORTHOLOGUE AFUA_4G03310)-RELATED"/>
    <property type="match status" value="1"/>
</dbReference>
<dbReference type="GO" id="GO:0008270">
    <property type="term" value="F:zinc ion binding"/>
    <property type="evidence" value="ECO:0007669"/>
    <property type="project" value="UniProtKB-KW"/>
</dbReference>
<dbReference type="OMA" id="TICRYPT"/>
<feature type="compositionally biased region" description="Low complexity" evidence="7">
    <location>
        <begin position="109"/>
        <end position="119"/>
    </location>
</feature>
<keyword evidence="3" id="KW-0805">Transcription regulation</keyword>
<keyword evidence="5" id="KW-0539">Nucleus</keyword>
<dbReference type="SMART" id="SM00066">
    <property type="entry name" value="GAL4"/>
    <property type="match status" value="1"/>
</dbReference>
<evidence type="ECO:0000256" key="4">
    <source>
        <dbReference type="ARBA" id="ARBA00023163"/>
    </source>
</evidence>
<feature type="region of interest" description="Disordered" evidence="7">
    <location>
        <begin position="109"/>
        <end position="141"/>
    </location>
</feature>
<keyword evidence="2" id="KW-0862">Zinc</keyword>
<evidence type="ECO:0000313" key="10">
    <source>
        <dbReference type="EMBL" id="ETS78237.1"/>
    </source>
</evidence>
<dbReference type="GeneID" id="19275312"/>
<proteinExistence type="predicted"/>
<dbReference type="InterPro" id="IPR013087">
    <property type="entry name" value="Znf_C2H2_type"/>
</dbReference>
<evidence type="ECO:0000256" key="2">
    <source>
        <dbReference type="ARBA" id="ARBA00022833"/>
    </source>
</evidence>
<keyword evidence="1" id="KW-0479">Metal-binding</keyword>
<protein>
    <recommendedName>
        <fullName evidence="12">Zn(2)-C6 fungal-type domain-containing protein</fullName>
    </recommendedName>
</protein>
<dbReference type="SUPFAM" id="SSF57701">
    <property type="entry name" value="Zn2/Cys6 DNA-binding domain"/>
    <property type="match status" value="1"/>
</dbReference>
<dbReference type="OrthoDB" id="2441642at2759"/>
<dbReference type="PROSITE" id="PS00463">
    <property type="entry name" value="ZN2_CY6_FUNGAL_1"/>
    <property type="match status" value="1"/>
</dbReference>
<keyword evidence="6" id="KW-0863">Zinc-finger</keyword>
<dbReference type="EMBL" id="KI912115">
    <property type="protein sequence ID" value="ETS78237.1"/>
    <property type="molecule type" value="Genomic_DNA"/>
</dbReference>
<evidence type="ECO:0000256" key="6">
    <source>
        <dbReference type="PROSITE-ProRule" id="PRU00042"/>
    </source>
</evidence>
<feature type="region of interest" description="Disordered" evidence="7">
    <location>
        <begin position="198"/>
        <end position="230"/>
    </location>
</feature>
<sequence>MIKSDDNDASRMNTTLEHQNRCGLCNKTFRQKSSLIRHAKKCTLEPKTSVRQKACKACTTAKARCDLARPACSRCAGRGAACIYVRPPPTPGPSPGSCSDVPLPTVAPSSAVSSSASSAHGLSPYAAAPQQQQQQQQAMSSSSTTVAAAAAASLGYDFASLDTSHHGALTPGFFSSSEDGLEMSSFLDAGMGLDLLHTTPSAVPHPSPSGDGLDEWSSQSVGRPGPHGGDAVLKHSMRTIFRVLRSWPRMLAKEFQLPPIIHPLQFKEGTPRPLANCIALCKIWSGQCDASVGPGIGGAVREELEVIFNKHRTYDQPTLLAALQSVVIYLLLLIFPTPSQTSQSLIPPSLLNQIQALGHHVAATGLILHEETARAVPVWTVWAHVEAKRRSMCALHLAHWAYSVYHGPRGARYDGGRELARMPGPGAKFLWNAADERAWATLYGRWLAQWDEGRDFMFADFVGIDPEVVMNRRAEIWLEDADELGFLMLSLVNATERNMSRVMNEV</sequence>
<evidence type="ECO:0000313" key="11">
    <source>
        <dbReference type="Proteomes" id="UP000030651"/>
    </source>
</evidence>
<keyword evidence="11" id="KW-1185">Reference proteome</keyword>
<dbReference type="eggNOG" id="KOG2733">
    <property type="taxonomic scope" value="Eukaryota"/>
</dbReference>
<dbReference type="PANTHER" id="PTHR47660">
    <property type="entry name" value="TRANSCRIPTION FACTOR WITH C2H2 AND ZN(2)-CYS(6) DNA BINDING DOMAIN (EUROFUNG)-RELATED-RELATED"/>
    <property type="match status" value="1"/>
</dbReference>
<organism evidence="10 11">
    <name type="scientific">Pestalotiopsis fici (strain W106-1 / CGMCC3.15140)</name>
    <dbReference type="NCBI Taxonomy" id="1229662"/>
    <lineage>
        <taxon>Eukaryota</taxon>
        <taxon>Fungi</taxon>
        <taxon>Dikarya</taxon>
        <taxon>Ascomycota</taxon>
        <taxon>Pezizomycotina</taxon>
        <taxon>Sordariomycetes</taxon>
        <taxon>Xylariomycetidae</taxon>
        <taxon>Amphisphaeriales</taxon>
        <taxon>Sporocadaceae</taxon>
        <taxon>Pestalotiopsis</taxon>
    </lineage>
</organism>
<dbReference type="AlphaFoldDB" id="W3WYR7"/>
<feature type="domain" description="C2H2-type" evidence="9">
    <location>
        <begin position="20"/>
        <end position="47"/>
    </location>
</feature>
<evidence type="ECO:0000259" key="8">
    <source>
        <dbReference type="PROSITE" id="PS50048"/>
    </source>
</evidence>
<evidence type="ECO:0000259" key="9">
    <source>
        <dbReference type="PROSITE" id="PS50157"/>
    </source>
</evidence>
<evidence type="ECO:0008006" key="12">
    <source>
        <dbReference type="Google" id="ProtNLM"/>
    </source>
</evidence>
<feature type="compositionally biased region" description="Low complexity" evidence="7">
    <location>
        <begin position="126"/>
        <end position="141"/>
    </location>
</feature>
<dbReference type="Pfam" id="PF00172">
    <property type="entry name" value="Zn_clus"/>
    <property type="match status" value="1"/>
</dbReference>
<evidence type="ECO:0000256" key="1">
    <source>
        <dbReference type="ARBA" id="ARBA00022723"/>
    </source>
</evidence>
<evidence type="ECO:0000256" key="7">
    <source>
        <dbReference type="SAM" id="MobiDB-lite"/>
    </source>
</evidence>
<name>W3WYR7_PESFW</name>
<accession>W3WYR7</accession>
<dbReference type="GO" id="GO:0000981">
    <property type="term" value="F:DNA-binding transcription factor activity, RNA polymerase II-specific"/>
    <property type="evidence" value="ECO:0007669"/>
    <property type="project" value="InterPro"/>
</dbReference>
<dbReference type="InParanoid" id="W3WYR7"/>
<dbReference type="PROSITE" id="PS50048">
    <property type="entry name" value="ZN2_CY6_FUNGAL_2"/>
    <property type="match status" value="1"/>
</dbReference>
<evidence type="ECO:0000256" key="5">
    <source>
        <dbReference type="ARBA" id="ARBA00023242"/>
    </source>
</evidence>
<dbReference type="STRING" id="1229662.W3WYR7"/>
<keyword evidence="4" id="KW-0804">Transcription</keyword>
<dbReference type="InterPro" id="IPR001138">
    <property type="entry name" value="Zn2Cys6_DnaBD"/>
</dbReference>
<dbReference type="InterPro" id="IPR036864">
    <property type="entry name" value="Zn2-C6_fun-type_DNA-bd_sf"/>
</dbReference>
<evidence type="ECO:0000256" key="3">
    <source>
        <dbReference type="ARBA" id="ARBA00023015"/>
    </source>
</evidence>
<gene>
    <name evidence="10" type="ORF">PFICI_10299</name>
</gene>
<dbReference type="Proteomes" id="UP000030651">
    <property type="component" value="Unassembled WGS sequence"/>
</dbReference>
<dbReference type="KEGG" id="pfy:PFICI_10299"/>
<dbReference type="PROSITE" id="PS50157">
    <property type="entry name" value="ZINC_FINGER_C2H2_2"/>
    <property type="match status" value="1"/>
</dbReference>
<feature type="domain" description="Zn(2)-C6 fungal-type" evidence="8">
    <location>
        <begin position="54"/>
        <end position="84"/>
    </location>
</feature>
<dbReference type="Gene3D" id="4.10.240.10">
    <property type="entry name" value="Zn(2)-C6 fungal-type DNA-binding domain"/>
    <property type="match status" value="1"/>
</dbReference>
<dbReference type="CDD" id="cd00067">
    <property type="entry name" value="GAL4"/>
    <property type="match status" value="1"/>
</dbReference>
<dbReference type="HOGENOM" id="CLU_044368_0_0_1"/>